<accession>A0A4Y2UCA2</accession>
<dbReference type="AlphaFoldDB" id="A0A4Y2UCA2"/>
<name>A0A4Y2UCA2_ARAVE</name>
<dbReference type="Proteomes" id="UP000499080">
    <property type="component" value="Unassembled WGS sequence"/>
</dbReference>
<evidence type="ECO:0000313" key="2">
    <source>
        <dbReference type="Proteomes" id="UP000499080"/>
    </source>
</evidence>
<keyword evidence="2" id="KW-1185">Reference proteome</keyword>
<sequence>MLKTGENAADLCSVEDNVSGGLVLSSGVVADLMGDGFDLMSDSCDQEKFLVSRNQDFVRAGVVKVFELNLSPDQEGLFW</sequence>
<protein>
    <submittedName>
        <fullName evidence="1">Uncharacterized protein</fullName>
    </submittedName>
</protein>
<proteinExistence type="predicted"/>
<organism evidence="1 2">
    <name type="scientific">Araneus ventricosus</name>
    <name type="common">Orbweaver spider</name>
    <name type="synonym">Epeira ventricosa</name>
    <dbReference type="NCBI Taxonomy" id="182803"/>
    <lineage>
        <taxon>Eukaryota</taxon>
        <taxon>Metazoa</taxon>
        <taxon>Ecdysozoa</taxon>
        <taxon>Arthropoda</taxon>
        <taxon>Chelicerata</taxon>
        <taxon>Arachnida</taxon>
        <taxon>Araneae</taxon>
        <taxon>Araneomorphae</taxon>
        <taxon>Entelegynae</taxon>
        <taxon>Araneoidea</taxon>
        <taxon>Araneidae</taxon>
        <taxon>Araneus</taxon>
    </lineage>
</organism>
<dbReference type="EMBL" id="BGPR01034721">
    <property type="protein sequence ID" value="GBO09200.1"/>
    <property type="molecule type" value="Genomic_DNA"/>
</dbReference>
<evidence type="ECO:0000313" key="1">
    <source>
        <dbReference type="EMBL" id="GBO09200.1"/>
    </source>
</evidence>
<comment type="caution">
    <text evidence="1">The sequence shown here is derived from an EMBL/GenBank/DDBJ whole genome shotgun (WGS) entry which is preliminary data.</text>
</comment>
<gene>
    <name evidence="1" type="ORF">AVEN_209066_1</name>
</gene>
<reference evidence="1 2" key="1">
    <citation type="journal article" date="2019" name="Sci. Rep.">
        <title>Orb-weaving spider Araneus ventricosus genome elucidates the spidroin gene catalogue.</title>
        <authorList>
            <person name="Kono N."/>
            <person name="Nakamura H."/>
            <person name="Ohtoshi R."/>
            <person name="Moran D.A.P."/>
            <person name="Shinohara A."/>
            <person name="Yoshida Y."/>
            <person name="Fujiwara M."/>
            <person name="Mori M."/>
            <person name="Tomita M."/>
            <person name="Arakawa K."/>
        </authorList>
    </citation>
    <scope>NUCLEOTIDE SEQUENCE [LARGE SCALE GENOMIC DNA]</scope>
</reference>